<sequence length="685" mass="75559">MKDAKLPRIRPSIFSSTNNHSKPLVPPNKNFLPKPLEYDSLSYRPTITWSNSLSSTLQHYINSEAPFCGQSIHTRIIKSGFIPNTNISIKLLILYLKCGNLNYARQMFDELPQRTLSAYSYMISGNLRHGLVKESLGMVRRLVLSGERPDGYTFSMILKASTSCTSDVLLPCNLGRMVHAQIVKCDVESDDVLYTALVDSYVKNGMVSYARMVFDMLLDKNVICSTSMISGYMSQGFVEDAEEIFSKTVEKDVVVYNAMIEGYSKSIENAKKALEVYVDMLRFNFLPNISTFASVIGACSILAEFEFGQQVQSQLMKTELFKNVKLGSALVDMYAKCARIEDARRVFDHMPEKNVFTWTSMIDGYGKNGNPDEALELFRRMQECHVQPNYVTFLGALSACGHAGLVAKGREIFEGMEREYSMKSKMEHYACMVDLLGRAGSLEQALKFILQMPEKPDFDVWASLLSSSRLHGDVEMANIAANEIFKLNANDRPGAYIALSNTLAAAGKWDNVSELREGMKLRGILKDTGYSWVGSDSEVNVPVVGGHAGITILPLFSQATPKSNSLADEDIKALTKRTQDGGTEVVEAKAGKGSATLSMAYAGAVFADACLKGLNGVPDIVECSFVQSSVTDLPFFASKVRLGKNGVEEVLGLGPLSDYEKEGLESLKPELKSSIEKGVKFANQN</sequence>
<keyword evidence="1" id="KW-0677">Repeat</keyword>
<evidence type="ECO:0000259" key="4">
    <source>
        <dbReference type="Pfam" id="PF02866"/>
    </source>
</evidence>
<dbReference type="PANTHER" id="PTHR47926:SF535">
    <property type="entry name" value="PENTACOTRIPEPTIDE-REPEAT REGION OF PRORP DOMAIN-CONTAINING PROTEIN"/>
    <property type="match status" value="1"/>
</dbReference>
<dbReference type="Pfam" id="PF01535">
    <property type="entry name" value="PPR"/>
    <property type="match status" value="3"/>
</dbReference>
<dbReference type="PROSITE" id="PS51375">
    <property type="entry name" value="PPR"/>
    <property type="match status" value="3"/>
</dbReference>
<dbReference type="EMBL" id="JAFEMO010000006">
    <property type="protein sequence ID" value="KAH7568813.1"/>
    <property type="molecule type" value="Genomic_DNA"/>
</dbReference>
<keyword evidence="6" id="KW-1185">Reference proteome</keyword>
<dbReference type="SUPFAM" id="SSF48452">
    <property type="entry name" value="TPR-like"/>
    <property type="match status" value="1"/>
</dbReference>
<dbReference type="InterPro" id="IPR011990">
    <property type="entry name" value="TPR-like_helical_dom_sf"/>
</dbReference>
<dbReference type="SUPFAM" id="SSF56327">
    <property type="entry name" value="LDH C-terminal domain-like"/>
    <property type="match status" value="1"/>
</dbReference>
<comment type="caution">
    <text evidence="5">The sequence shown here is derived from an EMBL/GenBank/DDBJ whole genome shotgun (WGS) entry which is preliminary data.</text>
</comment>
<feature type="repeat" description="PPR" evidence="2">
    <location>
        <begin position="354"/>
        <end position="388"/>
    </location>
</feature>
<organism evidence="5 6">
    <name type="scientific">Xanthoceras sorbifolium</name>
    <dbReference type="NCBI Taxonomy" id="99658"/>
    <lineage>
        <taxon>Eukaryota</taxon>
        <taxon>Viridiplantae</taxon>
        <taxon>Streptophyta</taxon>
        <taxon>Embryophyta</taxon>
        <taxon>Tracheophyta</taxon>
        <taxon>Spermatophyta</taxon>
        <taxon>Magnoliopsida</taxon>
        <taxon>eudicotyledons</taxon>
        <taxon>Gunneridae</taxon>
        <taxon>Pentapetalae</taxon>
        <taxon>rosids</taxon>
        <taxon>malvids</taxon>
        <taxon>Sapindales</taxon>
        <taxon>Sapindaceae</taxon>
        <taxon>Xanthoceroideae</taxon>
        <taxon>Xanthoceras</taxon>
    </lineage>
</organism>
<dbReference type="InterPro" id="IPR046848">
    <property type="entry name" value="E_motif"/>
</dbReference>
<dbReference type="Pfam" id="PF13041">
    <property type="entry name" value="PPR_2"/>
    <property type="match status" value="2"/>
</dbReference>
<feature type="region of interest" description="Disordered" evidence="3">
    <location>
        <begin position="1"/>
        <end position="26"/>
    </location>
</feature>
<gene>
    <name evidence="5" type="ORF">JRO89_XS06G0055300</name>
</gene>
<dbReference type="NCBIfam" id="TIGR00756">
    <property type="entry name" value="PPR"/>
    <property type="match status" value="3"/>
</dbReference>
<dbReference type="Proteomes" id="UP000827721">
    <property type="component" value="Unassembled WGS sequence"/>
</dbReference>
<dbReference type="PANTHER" id="PTHR47926">
    <property type="entry name" value="PENTATRICOPEPTIDE REPEAT-CONTAINING PROTEIN"/>
    <property type="match status" value="1"/>
</dbReference>
<accession>A0ABQ8HWS4</accession>
<dbReference type="InterPro" id="IPR022383">
    <property type="entry name" value="Lactate/malate_DH_C"/>
</dbReference>
<name>A0ABQ8HWS4_9ROSI</name>
<evidence type="ECO:0000256" key="2">
    <source>
        <dbReference type="PROSITE-ProRule" id="PRU00708"/>
    </source>
</evidence>
<reference evidence="5 6" key="1">
    <citation type="submission" date="2021-02" db="EMBL/GenBank/DDBJ databases">
        <title>Plant Genome Project.</title>
        <authorList>
            <person name="Zhang R.-G."/>
        </authorList>
    </citation>
    <scope>NUCLEOTIDE SEQUENCE [LARGE SCALE GENOMIC DNA]</scope>
    <source>
        <tissue evidence="5">Leaves</tissue>
    </source>
</reference>
<dbReference type="Pfam" id="PF20431">
    <property type="entry name" value="E_motif"/>
    <property type="match status" value="1"/>
</dbReference>
<dbReference type="Pfam" id="PF02866">
    <property type="entry name" value="Ldh_1_C"/>
    <property type="match status" value="1"/>
</dbReference>
<dbReference type="Gene3D" id="3.90.110.10">
    <property type="entry name" value="Lactate dehydrogenase/glycoside hydrolase, family 4, C-terminal"/>
    <property type="match status" value="1"/>
</dbReference>
<dbReference type="InterPro" id="IPR046960">
    <property type="entry name" value="PPR_At4g14850-like_plant"/>
</dbReference>
<dbReference type="Gene3D" id="1.25.40.10">
    <property type="entry name" value="Tetratricopeptide repeat domain"/>
    <property type="match status" value="4"/>
</dbReference>
<feature type="domain" description="Lactate/malate dehydrogenase C-terminal" evidence="4">
    <location>
        <begin position="535"/>
        <end position="681"/>
    </location>
</feature>
<evidence type="ECO:0000256" key="1">
    <source>
        <dbReference type="ARBA" id="ARBA00022737"/>
    </source>
</evidence>
<evidence type="ECO:0000256" key="3">
    <source>
        <dbReference type="SAM" id="MobiDB-lite"/>
    </source>
</evidence>
<proteinExistence type="predicted"/>
<protein>
    <recommendedName>
        <fullName evidence="4">Lactate/malate dehydrogenase C-terminal domain-containing protein</fullName>
    </recommendedName>
</protein>
<dbReference type="InterPro" id="IPR015955">
    <property type="entry name" value="Lactate_DH/Glyco_Ohase_4_C"/>
</dbReference>
<evidence type="ECO:0000313" key="6">
    <source>
        <dbReference type="Proteomes" id="UP000827721"/>
    </source>
</evidence>
<dbReference type="InterPro" id="IPR002885">
    <property type="entry name" value="PPR_rpt"/>
</dbReference>
<feature type="repeat" description="PPR" evidence="2">
    <location>
        <begin position="252"/>
        <end position="287"/>
    </location>
</feature>
<feature type="repeat" description="PPR" evidence="2">
    <location>
        <begin position="190"/>
        <end position="224"/>
    </location>
</feature>
<evidence type="ECO:0000313" key="5">
    <source>
        <dbReference type="EMBL" id="KAH7568813.1"/>
    </source>
</evidence>